<evidence type="ECO:0008006" key="4">
    <source>
        <dbReference type="Google" id="ProtNLM"/>
    </source>
</evidence>
<feature type="region of interest" description="Disordered" evidence="1">
    <location>
        <begin position="1"/>
        <end position="27"/>
    </location>
</feature>
<reference evidence="2 3" key="1">
    <citation type="journal article" date="2019" name="Int. J. Syst. Evol. Microbiol.">
        <title>The Global Catalogue of Microorganisms (GCM) 10K type strain sequencing project: providing services to taxonomists for standard genome sequencing and annotation.</title>
        <authorList>
            <consortium name="The Broad Institute Genomics Platform"/>
            <consortium name="The Broad Institute Genome Sequencing Center for Infectious Disease"/>
            <person name="Wu L."/>
            <person name="Ma J."/>
        </authorList>
    </citation>
    <scope>NUCLEOTIDE SEQUENCE [LARGE SCALE GENOMIC DNA]</scope>
    <source>
        <strain evidence="2 3">JCM 4805</strain>
    </source>
</reference>
<comment type="caution">
    <text evidence="2">The sequence shown here is derived from an EMBL/GenBank/DDBJ whole genome shotgun (WGS) entry which is preliminary data.</text>
</comment>
<dbReference type="EMBL" id="BAAABY010000003">
    <property type="protein sequence ID" value="GAA0442394.1"/>
    <property type="molecule type" value="Genomic_DNA"/>
</dbReference>
<dbReference type="Proteomes" id="UP001500909">
    <property type="component" value="Unassembled WGS sequence"/>
</dbReference>
<evidence type="ECO:0000313" key="3">
    <source>
        <dbReference type="Proteomes" id="UP001500909"/>
    </source>
</evidence>
<proteinExistence type="predicted"/>
<evidence type="ECO:0000256" key="1">
    <source>
        <dbReference type="SAM" id="MobiDB-lite"/>
    </source>
</evidence>
<evidence type="ECO:0000313" key="2">
    <source>
        <dbReference type="EMBL" id="GAA0442394.1"/>
    </source>
</evidence>
<name>A0ABN0ZBE4_9ACTN</name>
<accession>A0ABN0ZBE4</accession>
<sequence>MGGLDEQHAARNSQGRDVGSDPESEAWIADEEGSIDVRHGAHGMQQALSVKNYNEGYPS</sequence>
<gene>
    <name evidence="2" type="ORF">GCM10010361_02910</name>
</gene>
<organism evidence="2 3">
    <name type="scientific">Streptomyces olivaceiscleroticus</name>
    <dbReference type="NCBI Taxonomy" id="68245"/>
    <lineage>
        <taxon>Bacteria</taxon>
        <taxon>Bacillati</taxon>
        <taxon>Actinomycetota</taxon>
        <taxon>Actinomycetes</taxon>
        <taxon>Kitasatosporales</taxon>
        <taxon>Streptomycetaceae</taxon>
        <taxon>Streptomyces</taxon>
    </lineage>
</organism>
<keyword evidence="3" id="KW-1185">Reference proteome</keyword>
<protein>
    <recommendedName>
        <fullName evidence="4">Transposase</fullName>
    </recommendedName>
</protein>